<dbReference type="RefSeq" id="WP_148734881.1">
    <property type="nucleotide sequence ID" value="NZ_VSSB01000002.1"/>
</dbReference>
<evidence type="ECO:0000313" key="3">
    <source>
        <dbReference type="Proteomes" id="UP000325243"/>
    </source>
</evidence>
<protein>
    <recommendedName>
        <fullName evidence="4">DUF998 domain-containing protein</fullName>
    </recommendedName>
</protein>
<comment type="caution">
    <text evidence="2">The sequence shown here is derived from an EMBL/GenBank/DDBJ whole genome shotgun (WGS) entry which is preliminary data.</text>
</comment>
<evidence type="ECO:0000313" key="2">
    <source>
        <dbReference type="EMBL" id="TYL50782.1"/>
    </source>
</evidence>
<dbReference type="Proteomes" id="UP000325243">
    <property type="component" value="Unassembled WGS sequence"/>
</dbReference>
<evidence type="ECO:0000256" key="1">
    <source>
        <dbReference type="SAM" id="Phobius"/>
    </source>
</evidence>
<evidence type="ECO:0008006" key="4">
    <source>
        <dbReference type="Google" id="ProtNLM"/>
    </source>
</evidence>
<sequence>MRRHPARMWSVVIALIAAAWAFFLLPPQQAAWSGSGSPAWLRALDAMPIYEGLREALPATGSSDAYLVFGAAASVSFALLWFATGPVFAALGWSGRVLGALVLAAAPITLLSYLNHPADAPVHLLWGAELFALLAIGVWGLVVASVAPRGRGIPLWERLLVGSTLLVIVFATVALSYWPHGSLVGLGLEAAVLAGLAPRWADPSERRRPAASVEGNGTGPGV</sequence>
<keyword evidence="1" id="KW-0812">Transmembrane</keyword>
<gene>
    <name evidence="2" type="ORF">FYC51_16645</name>
</gene>
<feature type="transmembrane region" description="Helical" evidence="1">
    <location>
        <begin position="67"/>
        <end position="90"/>
    </location>
</feature>
<feature type="transmembrane region" description="Helical" evidence="1">
    <location>
        <begin position="97"/>
        <end position="114"/>
    </location>
</feature>
<organism evidence="2 3">
    <name type="scientific">Agromyces mariniharenae</name>
    <dbReference type="NCBI Taxonomy" id="2604423"/>
    <lineage>
        <taxon>Bacteria</taxon>
        <taxon>Bacillati</taxon>
        <taxon>Actinomycetota</taxon>
        <taxon>Actinomycetes</taxon>
        <taxon>Micrococcales</taxon>
        <taxon>Microbacteriaceae</taxon>
        <taxon>Agromyces</taxon>
    </lineage>
</organism>
<keyword evidence="1" id="KW-0472">Membrane</keyword>
<reference evidence="2 3" key="1">
    <citation type="submission" date="2019-08" db="EMBL/GenBank/DDBJ databases">
        <authorList>
            <person name="Hu J."/>
        </authorList>
    </citation>
    <scope>NUCLEOTIDE SEQUENCE [LARGE SCALE GENOMIC DNA]</scope>
    <source>
        <strain evidence="2 3">NEAU-184</strain>
    </source>
</reference>
<dbReference type="EMBL" id="VSSB01000002">
    <property type="protein sequence ID" value="TYL50782.1"/>
    <property type="molecule type" value="Genomic_DNA"/>
</dbReference>
<feature type="transmembrane region" description="Helical" evidence="1">
    <location>
        <begin position="126"/>
        <end position="147"/>
    </location>
</feature>
<name>A0A5S4UW52_9MICO</name>
<keyword evidence="3" id="KW-1185">Reference proteome</keyword>
<accession>A0A5S4UW52</accession>
<feature type="transmembrane region" description="Helical" evidence="1">
    <location>
        <begin position="159"/>
        <end position="178"/>
    </location>
</feature>
<dbReference type="AlphaFoldDB" id="A0A5S4UW52"/>
<proteinExistence type="predicted"/>
<keyword evidence="1" id="KW-1133">Transmembrane helix</keyword>